<dbReference type="EMBL" id="CP001700">
    <property type="protein sequence ID" value="ACU73766.1"/>
    <property type="molecule type" value="Genomic_DNA"/>
</dbReference>
<dbReference type="SUPFAM" id="SSF51445">
    <property type="entry name" value="(Trans)glycosidases"/>
    <property type="match status" value="2"/>
</dbReference>
<comment type="similarity">
    <text evidence="1 4">Belongs to the glycosyl hydrolase 30 family.</text>
</comment>
<accession>C7Q330</accession>
<dbReference type="SUPFAM" id="SSF50370">
    <property type="entry name" value="Ricin B-like lectins"/>
    <property type="match status" value="1"/>
</dbReference>
<dbReference type="Gene3D" id="2.80.10.50">
    <property type="match status" value="1"/>
</dbReference>
<evidence type="ECO:0000256" key="4">
    <source>
        <dbReference type="RuleBase" id="RU361188"/>
    </source>
</evidence>
<dbReference type="InterPro" id="IPR035992">
    <property type="entry name" value="Ricin_B-like_lectins"/>
</dbReference>
<dbReference type="CAZy" id="CBM13">
    <property type="family name" value="Carbohydrate-Binding Module Family 13"/>
</dbReference>
<dbReference type="Gene3D" id="2.60.40.1180">
    <property type="entry name" value="Golgi alpha-mannosidase II"/>
    <property type="match status" value="1"/>
</dbReference>
<dbReference type="Proteomes" id="UP000000851">
    <property type="component" value="Chromosome"/>
</dbReference>
<dbReference type="Pfam" id="PF00652">
    <property type="entry name" value="Ricin_B_lectin"/>
    <property type="match status" value="1"/>
</dbReference>
<evidence type="ECO:0000256" key="2">
    <source>
        <dbReference type="ARBA" id="ARBA00022729"/>
    </source>
</evidence>
<proteinExistence type="inferred from homology"/>
<dbReference type="CDD" id="cd23418">
    <property type="entry name" value="beta-trefoil_Ricin_XLN-like"/>
    <property type="match status" value="1"/>
</dbReference>
<protein>
    <submittedName>
        <fullName evidence="7">Ricin B lectin</fullName>
    </submittedName>
</protein>
<reference evidence="7 8" key="1">
    <citation type="journal article" date="2009" name="Stand. Genomic Sci.">
        <title>Complete genome sequence of Catenulispora acidiphila type strain (ID 139908).</title>
        <authorList>
            <person name="Copeland A."/>
            <person name="Lapidus A."/>
            <person name="Glavina Del Rio T."/>
            <person name="Nolan M."/>
            <person name="Lucas S."/>
            <person name="Chen F."/>
            <person name="Tice H."/>
            <person name="Cheng J.F."/>
            <person name="Bruce D."/>
            <person name="Goodwin L."/>
            <person name="Pitluck S."/>
            <person name="Mikhailova N."/>
            <person name="Pati A."/>
            <person name="Ivanova N."/>
            <person name="Mavromatis K."/>
            <person name="Chen A."/>
            <person name="Palaniappan K."/>
            <person name="Chain P."/>
            <person name="Land M."/>
            <person name="Hauser L."/>
            <person name="Chang Y.J."/>
            <person name="Jeffries C.D."/>
            <person name="Chertkov O."/>
            <person name="Brettin T."/>
            <person name="Detter J.C."/>
            <person name="Han C."/>
            <person name="Ali Z."/>
            <person name="Tindall B.J."/>
            <person name="Goker M."/>
            <person name="Bristow J."/>
            <person name="Eisen J.A."/>
            <person name="Markowitz V."/>
            <person name="Hugenholtz P."/>
            <person name="Kyrpides N.C."/>
            <person name="Klenk H.P."/>
        </authorList>
    </citation>
    <scope>NUCLEOTIDE SEQUENCE [LARGE SCALE GENOMIC DNA]</scope>
    <source>
        <strain evidence="8">DSM 44928 / JCM 14897 / NBRC 102108 / NRRL B-24433 / ID139908</strain>
    </source>
</reference>
<dbReference type="InterPro" id="IPR000772">
    <property type="entry name" value="Ricin_B_lectin"/>
</dbReference>
<keyword evidence="8" id="KW-1185">Reference proteome</keyword>
<dbReference type="InterPro" id="IPR013780">
    <property type="entry name" value="Glyco_hydro_b"/>
</dbReference>
<dbReference type="AlphaFoldDB" id="C7Q330"/>
<dbReference type="InterPro" id="IPR017853">
    <property type="entry name" value="GH"/>
</dbReference>
<dbReference type="GO" id="GO:0016020">
    <property type="term" value="C:membrane"/>
    <property type="evidence" value="ECO:0007669"/>
    <property type="project" value="GOC"/>
</dbReference>
<name>C7Q330_CATAD</name>
<dbReference type="GO" id="GO:0004348">
    <property type="term" value="F:glucosylceramidase activity"/>
    <property type="evidence" value="ECO:0007669"/>
    <property type="project" value="InterPro"/>
</dbReference>
<dbReference type="GO" id="GO:0006680">
    <property type="term" value="P:glucosylceramide catabolic process"/>
    <property type="evidence" value="ECO:0007669"/>
    <property type="project" value="TreeGrafter"/>
</dbReference>
<dbReference type="PROSITE" id="PS50231">
    <property type="entry name" value="RICIN_B_LECTIN"/>
    <property type="match status" value="1"/>
</dbReference>
<gene>
    <name evidence="7" type="ordered locus">Caci_4906</name>
</gene>
<evidence type="ECO:0000256" key="5">
    <source>
        <dbReference type="SAM" id="SignalP"/>
    </source>
</evidence>
<dbReference type="eggNOG" id="COG5520">
    <property type="taxonomic scope" value="Bacteria"/>
</dbReference>
<dbReference type="SMART" id="SM00458">
    <property type="entry name" value="RICIN"/>
    <property type="match status" value="1"/>
</dbReference>
<evidence type="ECO:0000313" key="8">
    <source>
        <dbReference type="Proteomes" id="UP000000851"/>
    </source>
</evidence>
<dbReference type="STRING" id="479433.Caci_4906"/>
<dbReference type="OrthoDB" id="9806701at2"/>
<dbReference type="Pfam" id="PF17189">
    <property type="entry name" value="Glyco_hydro_30C"/>
    <property type="match status" value="1"/>
</dbReference>
<dbReference type="InterPro" id="IPR001139">
    <property type="entry name" value="Glyco_hydro_30"/>
</dbReference>
<dbReference type="GO" id="GO:0030246">
    <property type="term" value="F:carbohydrate binding"/>
    <property type="evidence" value="ECO:0007669"/>
    <property type="project" value="UniProtKB-KW"/>
</dbReference>
<dbReference type="RefSeq" id="WP_015793495.1">
    <property type="nucleotide sequence ID" value="NC_013131.1"/>
</dbReference>
<dbReference type="KEGG" id="cai:Caci_4906"/>
<dbReference type="Pfam" id="PF02055">
    <property type="entry name" value="Glyco_hydro_30"/>
    <property type="match status" value="2"/>
</dbReference>
<feature type="signal peptide" evidence="5">
    <location>
        <begin position="1"/>
        <end position="32"/>
    </location>
</feature>
<dbReference type="PANTHER" id="PTHR11069">
    <property type="entry name" value="GLUCOSYLCERAMIDASE"/>
    <property type="match status" value="1"/>
</dbReference>
<dbReference type="InParanoid" id="C7Q330"/>
<keyword evidence="3 4" id="KW-0378">Hydrolase</keyword>
<feature type="domain" description="Ricin B lectin" evidence="6">
    <location>
        <begin position="145"/>
        <end position="272"/>
    </location>
</feature>
<evidence type="ECO:0000259" key="6">
    <source>
        <dbReference type="SMART" id="SM00458"/>
    </source>
</evidence>
<sequence precursor="true">MPRALRRVGTAGALAGILGLALLVMPAPPASAANETVHKWLTTSDLSQHLTQQTDLGFSASSGSGTISVDNTQKFQSIVGFGAAMTDSSAWLLSDKLSSTAHTNLMNALFSPSQGIGMSWVRVPMGSSDFSATAQPYSYDDNLSASTGTTVGVGSGRCLDDTGNTANGTQIYIWDCTSGNANQQFAYTSASELQVAGKCLDANGKGTANGTKVILWTCNGQANQQWKLNTNGSITGVQSGLCLDVSGAATANGSLMQLWACNGATNQRWTRPDPALANFSIAHDLQYIVPDLKEALALNPGLKLMANPWSPPGWMKTNGQMNNVNNAGSLLPASYGPLAQYFVKFLQGYAAQGIPIAAITPQNEPSYATAYPGMQFSEQNEADFIANNLGPALAQANLSPALLGTDFNTNVLSDYAEPLMQNANAAKYLAGTSWHCYAGGLNAISTMQAAFPTKDNYETECSDGIDPQNAIETFIQSTRNSARTATMWNIVQDQNNGPVIPGGCNACTPLVTVNQSTGNVTYDAGYYSVGHFSKFVLPGAKRIASTTTANLDNVAFQNPDGSLVLIVDNTSSSTQSFSTSWGGQKFSDSLPGHGIATYEWKPA</sequence>
<keyword evidence="7" id="KW-0430">Lectin</keyword>
<evidence type="ECO:0000256" key="1">
    <source>
        <dbReference type="ARBA" id="ARBA00005382"/>
    </source>
</evidence>
<feature type="chain" id="PRO_5002981389" evidence="5">
    <location>
        <begin position="33"/>
        <end position="603"/>
    </location>
</feature>
<keyword evidence="2 5" id="KW-0732">Signal</keyword>
<dbReference type="Gene3D" id="3.20.20.80">
    <property type="entry name" value="Glycosidases"/>
    <property type="match status" value="2"/>
</dbReference>
<dbReference type="HOGENOM" id="CLU_014379_3_1_11"/>
<organism evidence="7 8">
    <name type="scientific">Catenulispora acidiphila (strain DSM 44928 / JCM 14897 / NBRC 102108 / NRRL B-24433 / ID139908)</name>
    <dbReference type="NCBI Taxonomy" id="479433"/>
    <lineage>
        <taxon>Bacteria</taxon>
        <taxon>Bacillati</taxon>
        <taxon>Actinomycetota</taxon>
        <taxon>Actinomycetes</taxon>
        <taxon>Catenulisporales</taxon>
        <taxon>Catenulisporaceae</taxon>
        <taxon>Catenulispora</taxon>
    </lineage>
</organism>
<evidence type="ECO:0000313" key="7">
    <source>
        <dbReference type="EMBL" id="ACU73766.1"/>
    </source>
</evidence>
<keyword evidence="4" id="KW-0326">Glycosidase</keyword>
<dbReference type="CAZy" id="GH30">
    <property type="family name" value="Glycoside Hydrolase Family 30"/>
</dbReference>
<dbReference type="SUPFAM" id="SSF51011">
    <property type="entry name" value="Glycosyl hydrolase domain"/>
    <property type="match status" value="1"/>
</dbReference>
<dbReference type="InterPro" id="IPR033452">
    <property type="entry name" value="GH30_C"/>
</dbReference>
<dbReference type="PANTHER" id="PTHR11069:SF23">
    <property type="entry name" value="LYSOSOMAL ACID GLUCOSYLCERAMIDASE"/>
    <property type="match status" value="1"/>
</dbReference>
<evidence type="ECO:0000256" key="3">
    <source>
        <dbReference type="ARBA" id="ARBA00022801"/>
    </source>
</evidence>
<dbReference type="InterPro" id="IPR033453">
    <property type="entry name" value="Glyco_hydro_30_TIM-barrel"/>
</dbReference>